<name>A0AC55DC86_ECHTE</name>
<evidence type="ECO:0000313" key="1">
    <source>
        <dbReference type="Proteomes" id="UP000694863"/>
    </source>
</evidence>
<gene>
    <name evidence="2" type="primary">LOC101657763</name>
</gene>
<organism evidence="1 2">
    <name type="scientific">Echinops telfairi</name>
    <name type="common">Lesser hedgehog tenrec</name>
    <dbReference type="NCBI Taxonomy" id="9371"/>
    <lineage>
        <taxon>Eukaryota</taxon>
        <taxon>Metazoa</taxon>
        <taxon>Chordata</taxon>
        <taxon>Craniata</taxon>
        <taxon>Vertebrata</taxon>
        <taxon>Euteleostomi</taxon>
        <taxon>Mammalia</taxon>
        <taxon>Eutheria</taxon>
        <taxon>Afrotheria</taxon>
        <taxon>Tenrecidae</taxon>
        <taxon>Tenrecinae</taxon>
        <taxon>Echinops</taxon>
    </lineage>
</organism>
<evidence type="ECO:0000313" key="2">
    <source>
        <dbReference type="RefSeq" id="XP_045149352.1"/>
    </source>
</evidence>
<keyword evidence="2" id="KW-0675">Receptor</keyword>
<dbReference type="Proteomes" id="UP000694863">
    <property type="component" value="Unplaced"/>
</dbReference>
<dbReference type="RefSeq" id="XP_045149352.1">
    <property type="nucleotide sequence ID" value="XM_045293417.1"/>
</dbReference>
<keyword evidence="1" id="KW-1185">Reference proteome</keyword>
<accession>A0AC55DC86</accession>
<reference evidence="2" key="1">
    <citation type="submission" date="2025-08" db="UniProtKB">
        <authorList>
            <consortium name="RefSeq"/>
        </authorList>
    </citation>
    <scope>IDENTIFICATION</scope>
</reference>
<sequence length="262" mass="29818">MEKDFQDIQQLAPEENDHQLGKDEEPGLRGQNPQREDPFCKAMPPPKPFLQRLCSWPRLSVLTLGFNALLLVITCVTTSQSTQLQTELQLLKEAFSNFSSSVSGEIQSLTSHGSNVSDTVTLMATKLENHSRDLKSDHASVQLHLKHFPADLRILKCQAEYLLSNGTECCPVNWKEHEGNCYWFSQTGASWTAATLYCTLEDAHLVVVNSRDEQRFLQQHINPFDTWIGLSNVNNSWKWVDGTEYENGYMSRIPTETKTVWK</sequence>
<proteinExistence type="predicted"/>
<protein>
    <submittedName>
        <fullName evidence="2">Asialoglycoprotein receptor 2 isoform X2</fullName>
    </submittedName>
</protein>